<proteinExistence type="predicted"/>
<sequence>MLPSASKNGLEILREALGLTTHSLGPNTWAGSILISIDFENTGNIRSGFASNDNCQVGLATLDTGDLQKDYSPKDLITTYNFITGSNKYQKMASGKFLFGESSVVQRMDLLENIQSIILQNRRVIIIGHAVDNEILLLDCLGFRFPESISVIIDTRLVAMEVFGFGSGVSSLRALLRHVRCPYGSLHSGGNDACFTLRASILLALSGQGCENIDATASDYLRQISTGPIPCPICHDCEAITTARRKERKPQKPRAKTEKQQDRIRMERAARRAEYERTRLL</sequence>
<keyword evidence="3" id="KW-0808">Transferase</keyword>
<dbReference type="PANTHER" id="PTHR28083:SF1">
    <property type="entry name" value="GOOD FOR FULL DBP5 ACTIVITY PROTEIN 2"/>
    <property type="match status" value="1"/>
</dbReference>
<dbReference type="SUPFAM" id="SSF53098">
    <property type="entry name" value="Ribonuclease H-like"/>
    <property type="match status" value="1"/>
</dbReference>
<dbReference type="InterPro" id="IPR012337">
    <property type="entry name" value="RNaseH-like_sf"/>
</dbReference>
<dbReference type="Pfam" id="PF21762">
    <property type="entry name" value="DEDDh_C"/>
    <property type="match status" value="1"/>
</dbReference>
<dbReference type="PANTHER" id="PTHR28083">
    <property type="entry name" value="GOOD FOR FULL DBP5 ACTIVITY PROTEIN 2"/>
    <property type="match status" value="1"/>
</dbReference>
<dbReference type="Proteomes" id="UP000054516">
    <property type="component" value="Unassembled WGS sequence"/>
</dbReference>
<accession>A0A1W2TCR2</accession>
<evidence type="ECO:0000313" key="4">
    <source>
        <dbReference type="Proteomes" id="UP000054516"/>
    </source>
</evidence>
<reference evidence="3" key="1">
    <citation type="submission" date="2016-03" db="EMBL/GenBank/DDBJ databases">
        <title>Draft genome sequence of Rosellinia necatrix.</title>
        <authorList>
            <person name="Kanematsu S."/>
        </authorList>
    </citation>
    <scope>NUCLEOTIDE SEQUENCE [LARGE SCALE GENOMIC DNA]</scope>
    <source>
        <strain evidence="3">W97</strain>
    </source>
</reference>
<feature type="region of interest" description="Disordered" evidence="1">
    <location>
        <begin position="244"/>
        <end position="281"/>
    </location>
</feature>
<dbReference type="InterPro" id="IPR040151">
    <property type="entry name" value="Gfd2/YDR514C-like"/>
</dbReference>
<gene>
    <name evidence="3" type="ORF">SAMD00023353_1400440</name>
</gene>
<feature type="compositionally biased region" description="Basic residues" evidence="1">
    <location>
        <begin position="244"/>
        <end position="254"/>
    </location>
</feature>
<evidence type="ECO:0000313" key="3">
    <source>
        <dbReference type="EMBL" id="GAP85758.1"/>
    </source>
</evidence>
<feature type="compositionally biased region" description="Basic and acidic residues" evidence="1">
    <location>
        <begin position="255"/>
        <end position="281"/>
    </location>
</feature>
<name>A0A1W2TCR2_ROSNE</name>
<protein>
    <submittedName>
        <fullName evidence="3">Putative polynucleotidyl transferase</fullName>
    </submittedName>
</protein>
<dbReference type="OrthoDB" id="5953249at2759"/>
<organism evidence="3">
    <name type="scientific">Rosellinia necatrix</name>
    <name type="common">White root-rot fungus</name>
    <dbReference type="NCBI Taxonomy" id="77044"/>
    <lineage>
        <taxon>Eukaryota</taxon>
        <taxon>Fungi</taxon>
        <taxon>Dikarya</taxon>
        <taxon>Ascomycota</taxon>
        <taxon>Pezizomycotina</taxon>
        <taxon>Sordariomycetes</taxon>
        <taxon>Xylariomycetidae</taxon>
        <taxon>Xylariales</taxon>
        <taxon>Xylariaceae</taxon>
        <taxon>Rosellinia</taxon>
    </lineage>
</organism>
<feature type="domain" description="Gfd2/YDR514C-like C-terminal" evidence="2">
    <location>
        <begin position="57"/>
        <end position="201"/>
    </location>
</feature>
<evidence type="ECO:0000259" key="2">
    <source>
        <dbReference type="Pfam" id="PF21762"/>
    </source>
</evidence>
<dbReference type="AlphaFoldDB" id="A0A1W2TCR2"/>
<dbReference type="OMA" id="ICHDCEA"/>
<dbReference type="EMBL" id="DF977459">
    <property type="protein sequence ID" value="GAP85758.1"/>
    <property type="molecule type" value="Genomic_DNA"/>
</dbReference>
<dbReference type="InterPro" id="IPR048519">
    <property type="entry name" value="Gfd2/YDR514C-like_C"/>
</dbReference>
<keyword evidence="4" id="KW-1185">Reference proteome</keyword>
<dbReference type="GO" id="GO:0016740">
    <property type="term" value="F:transferase activity"/>
    <property type="evidence" value="ECO:0007669"/>
    <property type="project" value="UniProtKB-KW"/>
</dbReference>
<evidence type="ECO:0000256" key="1">
    <source>
        <dbReference type="SAM" id="MobiDB-lite"/>
    </source>
</evidence>